<organism evidence="1 2">
    <name type="scientific">Variovorax gossypii</name>
    <dbReference type="NCBI Taxonomy" id="1679495"/>
    <lineage>
        <taxon>Bacteria</taxon>
        <taxon>Pseudomonadati</taxon>
        <taxon>Pseudomonadota</taxon>
        <taxon>Betaproteobacteria</taxon>
        <taxon>Burkholderiales</taxon>
        <taxon>Comamonadaceae</taxon>
        <taxon>Variovorax</taxon>
    </lineage>
</organism>
<sequence length="251" mass="27985">MVQDLFLERVDLLPLARLAFRSGGWTSAVGQNLAFNMAFPEPRNDGQEERMKRTQATWAYALHGHDDDTYMLGNETYKPDPQGSEWRFGSMGHPHPATCPECGGKVDPDYIHPGYRVKKRRRDITATYDGYLLVSAHLRKVLQDHGATREDFVALPADPDYFWLRPQIALDYAAAERARHCASCGQFADEVVPIPVFLGKLAEPIAAGVYRSCLEFGSTPLKAFQVVVGVRTALAIQAHSLVGIELEQLRA</sequence>
<dbReference type="EMBL" id="RXOE01000005">
    <property type="protein sequence ID" value="RTQ32837.1"/>
    <property type="molecule type" value="Genomic_DNA"/>
</dbReference>
<dbReference type="AlphaFoldDB" id="A0A431TGY4"/>
<accession>A0A431TGY4</accession>
<keyword evidence="2" id="KW-1185">Reference proteome</keyword>
<comment type="caution">
    <text evidence="1">The sequence shown here is derived from an EMBL/GenBank/DDBJ whole genome shotgun (WGS) entry which is preliminary data.</text>
</comment>
<protein>
    <submittedName>
        <fullName evidence="1">Uncharacterized protein</fullName>
    </submittedName>
</protein>
<dbReference type="Proteomes" id="UP000267418">
    <property type="component" value="Unassembled WGS sequence"/>
</dbReference>
<reference evidence="1 2" key="1">
    <citation type="submission" date="2018-12" db="EMBL/GenBank/DDBJ databases">
        <title>The genome of Variovorax gossypii DSM 100435.</title>
        <authorList>
            <person name="Gao J."/>
            <person name="Sun J."/>
        </authorList>
    </citation>
    <scope>NUCLEOTIDE SEQUENCE [LARGE SCALE GENOMIC DNA]</scope>
    <source>
        <strain evidence="1 2">DSM 100435</strain>
    </source>
</reference>
<dbReference type="OrthoDB" id="8912436at2"/>
<dbReference type="RefSeq" id="WP_126472109.1">
    <property type="nucleotide sequence ID" value="NZ_RXOE01000005.1"/>
</dbReference>
<evidence type="ECO:0000313" key="1">
    <source>
        <dbReference type="EMBL" id="RTQ32837.1"/>
    </source>
</evidence>
<gene>
    <name evidence="1" type="ORF">EJP69_19170</name>
</gene>
<evidence type="ECO:0000313" key="2">
    <source>
        <dbReference type="Proteomes" id="UP000267418"/>
    </source>
</evidence>
<proteinExistence type="predicted"/>
<name>A0A431TGY4_9BURK</name>